<protein>
    <submittedName>
        <fullName evidence="2">Uncharacterized protein</fullName>
    </submittedName>
</protein>
<accession>A0A388KEV2</accession>
<dbReference type="InterPro" id="IPR044688">
    <property type="entry name" value="SCI-1-like"/>
</dbReference>
<dbReference type="PANTHER" id="PTHR34117:SF1">
    <property type="entry name" value="STYLE CELL-CYCLE INHIBITOR 1"/>
    <property type="match status" value="1"/>
</dbReference>
<dbReference type="STRING" id="69332.A0A388KEV2"/>
<dbReference type="AlphaFoldDB" id="A0A388KEV2"/>
<evidence type="ECO:0000313" key="2">
    <source>
        <dbReference type="EMBL" id="GBG68584.1"/>
    </source>
</evidence>
<sequence>MSEVQNPNVTGVRSVMPPGIQPNYLQCLEPVADAALDAKEAKWRLEKAKRKRHQKDQELVLDELLPKATGREALIEKKKLRREQRRQREESPELMKERDVMGDGEGFHQRLAKEQARRERRQMAKIGAFIEKKSQYEAAEAGKLAQFRALLDLSGGKITIPKRNDPPPPPSPPVS</sequence>
<gene>
    <name evidence="2" type="ORF">CBR_g3129</name>
</gene>
<feature type="compositionally biased region" description="Basic and acidic residues" evidence="1">
    <location>
        <begin position="86"/>
        <end position="117"/>
    </location>
</feature>
<dbReference type="PANTHER" id="PTHR34117">
    <property type="entry name" value="STYLE CELL-CYCLE INHIBITOR 1"/>
    <property type="match status" value="1"/>
</dbReference>
<evidence type="ECO:0000313" key="3">
    <source>
        <dbReference type="Proteomes" id="UP000265515"/>
    </source>
</evidence>
<feature type="region of interest" description="Disordered" evidence="1">
    <location>
        <begin position="79"/>
        <end position="121"/>
    </location>
</feature>
<dbReference type="EMBL" id="BFEA01000102">
    <property type="protein sequence ID" value="GBG68584.1"/>
    <property type="molecule type" value="Genomic_DNA"/>
</dbReference>
<evidence type="ECO:0000256" key="1">
    <source>
        <dbReference type="SAM" id="MobiDB-lite"/>
    </source>
</evidence>
<keyword evidence="3" id="KW-1185">Reference proteome</keyword>
<dbReference type="Proteomes" id="UP000265515">
    <property type="component" value="Unassembled WGS sequence"/>
</dbReference>
<proteinExistence type="predicted"/>
<organism evidence="2 3">
    <name type="scientific">Chara braunii</name>
    <name type="common">Braun's stonewort</name>
    <dbReference type="NCBI Taxonomy" id="69332"/>
    <lineage>
        <taxon>Eukaryota</taxon>
        <taxon>Viridiplantae</taxon>
        <taxon>Streptophyta</taxon>
        <taxon>Charophyceae</taxon>
        <taxon>Charales</taxon>
        <taxon>Characeae</taxon>
        <taxon>Chara</taxon>
    </lineage>
</organism>
<dbReference type="OrthoDB" id="2139939at2759"/>
<reference evidence="2 3" key="1">
    <citation type="journal article" date="2018" name="Cell">
        <title>The Chara Genome: Secondary Complexity and Implications for Plant Terrestrialization.</title>
        <authorList>
            <person name="Nishiyama T."/>
            <person name="Sakayama H."/>
            <person name="Vries J.D."/>
            <person name="Buschmann H."/>
            <person name="Saint-Marcoux D."/>
            <person name="Ullrich K.K."/>
            <person name="Haas F.B."/>
            <person name="Vanderstraeten L."/>
            <person name="Becker D."/>
            <person name="Lang D."/>
            <person name="Vosolsobe S."/>
            <person name="Rombauts S."/>
            <person name="Wilhelmsson P.K.I."/>
            <person name="Janitza P."/>
            <person name="Kern R."/>
            <person name="Heyl A."/>
            <person name="Rumpler F."/>
            <person name="Villalobos L.I.A.C."/>
            <person name="Clay J.M."/>
            <person name="Skokan R."/>
            <person name="Toyoda A."/>
            <person name="Suzuki Y."/>
            <person name="Kagoshima H."/>
            <person name="Schijlen E."/>
            <person name="Tajeshwar N."/>
            <person name="Catarino B."/>
            <person name="Hetherington A.J."/>
            <person name="Saltykova A."/>
            <person name="Bonnot C."/>
            <person name="Breuninger H."/>
            <person name="Symeonidi A."/>
            <person name="Radhakrishnan G.V."/>
            <person name="Van Nieuwerburgh F."/>
            <person name="Deforce D."/>
            <person name="Chang C."/>
            <person name="Karol K.G."/>
            <person name="Hedrich R."/>
            <person name="Ulvskov P."/>
            <person name="Glockner G."/>
            <person name="Delwiche C.F."/>
            <person name="Petrasek J."/>
            <person name="Van de Peer Y."/>
            <person name="Friml J."/>
            <person name="Beilby M."/>
            <person name="Dolan L."/>
            <person name="Kohara Y."/>
            <person name="Sugano S."/>
            <person name="Fujiyama A."/>
            <person name="Delaux P.-M."/>
            <person name="Quint M."/>
            <person name="TheiBen G."/>
            <person name="Hagemann M."/>
            <person name="Harholt J."/>
            <person name="Dunand C."/>
            <person name="Zachgo S."/>
            <person name="Langdale J."/>
            <person name="Maumus F."/>
            <person name="Straeten D.V.D."/>
            <person name="Gould S.B."/>
            <person name="Rensing S.A."/>
        </authorList>
    </citation>
    <scope>NUCLEOTIDE SEQUENCE [LARGE SCALE GENOMIC DNA]</scope>
    <source>
        <strain evidence="2 3">S276</strain>
    </source>
</reference>
<dbReference type="Gramene" id="GBG68584">
    <property type="protein sequence ID" value="GBG68584"/>
    <property type="gene ID" value="CBR_g3129"/>
</dbReference>
<name>A0A388KEV2_CHABU</name>
<feature type="compositionally biased region" description="Pro residues" evidence="1">
    <location>
        <begin position="166"/>
        <end position="175"/>
    </location>
</feature>
<comment type="caution">
    <text evidence="2">The sequence shown here is derived from an EMBL/GenBank/DDBJ whole genome shotgun (WGS) entry which is preliminary data.</text>
</comment>
<feature type="region of interest" description="Disordered" evidence="1">
    <location>
        <begin position="155"/>
        <end position="175"/>
    </location>
</feature>